<evidence type="ECO:0000313" key="1">
    <source>
        <dbReference type="EMBL" id="OJZ89984.1"/>
    </source>
</evidence>
<proteinExistence type="predicted"/>
<dbReference type="OrthoDB" id="4499271at2759"/>
<dbReference type="VEuPathDB" id="FungiDB:ASPFODRAFT_126786"/>
<reference evidence="2" key="1">
    <citation type="journal article" date="2017" name="Genome Biol.">
        <title>Comparative genomics reveals high biological diversity and specific adaptations in the industrially and medically important fungal genus Aspergillus.</title>
        <authorList>
            <person name="de Vries R.P."/>
            <person name="Riley R."/>
            <person name="Wiebenga A."/>
            <person name="Aguilar-Osorio G."/>
            <person name="Amillis S."/>
            <person name="Uchima C.A."/>
            <person name="Anderluh G."/>
            <person name="Asadollahi M."/>
            <person name="Askin M."/>
            <person name="Barry K."/>
            <person name="Battaglia E."/>
            <person name="Bayram O."/>
            <person name="Benocci T."/>
            <person name="Braus-Stromeyer S.A."/>
            <person name="Caldana C."/>
            <person name="Canovas D."/>
            <person name="Cerqueira G.C."/>
            <person name="Chen F."/>
            <person name="Chen W."/>
            <person name="Choi C."/>
            <person name="Clum A."/>
            <person name="Dos Santos R.A."/>
            <person name="Damasio A.R."/>
            <person name="Diallinas G."/>
            <person name="Emri T."/>
            <person name="Fekete E."/>
            <person name="Flipphi M."/>
            <person name="Freyberg S."/>
            <person name="Gallo A."/>
            <person name="Gournas C."/>
            <person name="Habgood R."/>
            <person name="Hainaut M."/>
            <person name="Harispe M.L."/>
            <person name="Henrissat B."/>
            <person name="Hilden K.S."/>
            <person name="Hope R."/>
            <person name="Hossain A."/>
            <person name="Karabika E."/>
            <person name="Karaffa L."/>
            <person name="Karanyi Z."/>
            <person name="Krasevec N."/>
            <person name="Kuo A."/>
            <person name="Kusch H."/>
            <person name="LaButti K."/>
            <person name="Lagendijk E.L."/>
            <person name="Lapidus A."/>
            <person name="Levasseur A."/>
            <person name="Lindquist E."/>
            <person name="Lipzen A."/>
            <person name="Logrieco A.F."/>
            <person name="MacCabe A."/>
            <person name="Maekelae M.R."/>
            <person name="Malavazi I."/>
            <person name="Melin P."/>
            <person name="Meyer V."/>
            <person name="Mielnichuk N."/>
            <person name="Miskei M."/>
            <person name="Molnar A.P."/>
            <person name="Mule G."/>
            <person name="Ngan C.Y."/>
            <person name="Orejas M."/>
            <person name="Orosz E."/>
            <person name="Ouedraogo J.P."/>
            <person name="Overkamp K.M."/>
            <person name="Park H.-S."/>
            <person name="Perrone G."/>
            <person name="Piumi F."/>
            <person name="Punt P.J."/>
            <person name="Ram A.F."/>
            <person name="Ramon A."/>
            <person name="Rauscher S."/>
            <person name="Record E."/>
            <person name="Riano-Pachon D.M."/>
            <person name="Robert V."/>
            <person name="Roehrig J."/>
            <person name="Ruller R."/>
            <person name="Salamov A."/>
            <person name="Salih N.S."/>
            <person name="Samson R.A."/>
            <person name="Sandor E."/>
            <person name="Sanguinetti M."/>
            <person name="Schuetze T."/>
            <person name="Sepcic K."/>
            <person name="Shelest E."/>
            <person name="Sherlock G."/>
            <person name="Sophianopoulou V."/>
            <person name="Squina F.M."/>
            <person name="Sun H."/>
            <person name="Susca A."/>
            <person name="Todd R.B."/>
            <person name="Tsang A."/>
            <person name="Unkles S.E."/>
            <person name="van de Wiele N."/>
            <person name="van Rossen-Uffink D."/>
            <person name="Oliveira J.V."/>
            <person name="Vesth T.C."/>
            <person name="Visser J."/>
            <person name="Yu J.-H."/>
            <person name="Zhou M."/>
            <person name="Andersen M.R."/>
            <person name="Archer D.B."/>
            <person name="Baker S.E."/>
            <person name="Benoit I."/>
            <person name="Brakhage A.A."/>
            <person name="Braus G.H."/>
            <person name="Fischer R."/>
            <person name="Frisvad J.C."/>
            <person name="Goldman G.H."/>
            <person name="Houbraken J."/>
            <person name="Oakley B."/>
            <person name="Pocsi I."/>
            <person name="Scazzocchio C."/>
            <person name="Seiboth B."/>
            <person name="vanKuyk P.A."/>
            <person name="Wortman J."/>
            <person name="Dyer P.S."/>
            <person name="Grigoriev I.V."/>
        </authorList>
    </citation>
    <scope>NUCLEOTIDE SEQUENCE [LARGE SCALE GENOMIC DNA]</scope>
    <source>
        <strain evidence="2">CBS 106.47</strain>
    </source>
</reference>
<accession>A0A1M3TTQ5</accession>
<gene>
    <name evidence="1" type="ORF">ASPFODRAFT_126786</name>
</gene>
<dbReference type="Proteomes" id="UP000184063">
    <property type="component" value="Unassembled WGS sequence"/>
</dbReference>
<name>A0A1M3TTQ5_ASPLC</name>
<protein>
    <submittedName>
        <fullName evidence="1">Uncharacterized protein</fullName>
    </submittedName>
</protein>
<dbReference type="AlphaFoldDB" id="A0A1M3TTQ5"/>
<evidence type="ECO:0000313" key="2">
    <source>
        <dbReference type="Proteomes" id="UP000184063"/>
    </source>
</evidence>
<dbReference type="EMBL" id="KV878238">
    <property type="protein sequence ID" value="OJZ89984.1"/>
    <property type="molecule type" value="Genomic_DNA"/>
</dbReference>
<organism evidence="1 2">
    <name type="scientific">Aspergillus luchuensis (strain CBS 106.47)</name>
    <dbReference type="NCBI Taxonomy" id="1137211"/>
    <lineage>
        <taxon>Eukaryota</taxon>
        <taxon>Fungi</taxon>
        <taxon>Dikarya</taxon>
        <taxon>Ascomycota</taxon>
        <taxon>Pezizomycotina</taxon>
        <taxon>Eurotiomycetes</taxon>
        <taxon>Eurotiomycetidae</taxon>
        <taxon>Eurotiales</taxon>
        <taxon>Aspergillaceae</taxon>
        <taxon>Aspergillus</taxon>
        <taxon>Aspergillus subgen. Circumdati</taxon>
    </lineage>
</organism>
<sequence length="310" mass="35248">MTGQQSMYQFLFEGPQTPIVSYRFASSISSVLKAESIPCLLWGDLAMRAMGYHSIAQNLDLILEDEHLTRAANFFRNYEYVHEYPYFLRCASATATTRESGRPTPVHRFHVYTHPEITMTPSQASQRSGAQGPAAAEQGEIPHIDICLYSKRWYFPGNPPIPTGIPRPTNLSYMLSNDGRLPLTGYQHGQPNFGRFPQDIAPVIMAKPARYIETLLVLRINFGAWSEQTRWWRLTLARMTTTGFGNGPDDDPQPVMFGPLYDPECFREEFQRWWNLMRARDIEAVLAEEENMGVLLRSPSTPVGGPWVPL</sequence>